<dbReference type="Proteomes" id="UP000285860">
    <property type="component" value="Unassembled WGS sequence"/>
</dbReference>
<dbReference type="VEuPathDB" id="FungiDB:FOXG_19503"/>
<dbReference type="EMBL" id="MRCY01000031">
    <property type="protein sequence ID" value="RKL13063.1"/>
    <property type="molecule type" value="Genomic_DNA"/>
</dbReference>
<dbReference type="VEuPathDB" id="FungiDB:FOC1_g10014662"/>
<proteinExistence type="predicted"/>
<comment type="caution">
    <text evidence="1">The sequence shown here is derived from an EMBL/GenBank/DDBJ whole genome shotgun (WGS) entry which is preliminary data.</text>
</comment>
<evidence type="ECO:0000313" key="2">
    <source>
        <dbReference type="Proteomes" id="UP000285860"/>
    </source>
</evidence>
<accession>A0A420R7S4</accession>
<evidence type="ECO:0000313" key="1">
    <source>
        <dbReference type="EMBL" id="RKL13063.1"/>
    </source>
</evidence>
<dbReference type="AlphaFoldDB" id="A0A420R7S4"/>
<dbReference type="VEuPathDB" id="FungiDB:FOZG_04193"/>
<dbReference type="VEuPathDB" id="FungiDB:FOMG_04286"/>
<name>A0A420R7S4_FUSOX</name>
<organism evidence="1 2">
    <name type="scientific">Fusarium oxysporum</name>
    <name type="common">Fusarium vascular wilt</name>
    <dbReference type="NCBI Taxonomy" id="5507"/>
    <lineage>
        <taxon>Eukaryota</taxon>
        <taxon>Fungi</taxon>
        <taxon>Dikarya</taxon>
        <taxon>Ascomycota</taxon>
        <taxon>Pezizomycotina</taxon>
        <taxon>Sordariomycetes</taxon>
        <taxon>Hypocreomycetidae</taxon>
        <taxon>Hypocreales</taxon>
        <taxon>Nectriaceae</taxon>
        <taxon>Fusarium</taxon>
        <taxon>Fusarium oxysporum species complex</taxon>
    </lineage>
</organism>
<reference evidence="1 2" key="1">
    <citation type="journal article" date="2018" name="Sci. Rep.">
        <title>Characterisation of pathogen-specific regions and novel effector candidates in Fusarium oxysporum f. sp. cepae.</title>
        <authorList>
            <person name="Armitage A.D."/>
            <person name="Taylor A."/>
            <person name="Sobczyk M.K."/>
            <person name="Baxter L."/>
            <person name="Greenfield B.P."/>
            <person name="Bates H.J."/>
            <person name="Wilson F."/>
            <person name="Jackson A.C."/>
            <person name="Ott S."/>
            <person name="Harrison R.J."/>
            <person name="Clarkson J.P."/>
        </authorList>
    </citation>
    <scope>NUCLEOTIDE SEQUENCE [LARGE SCALE GENOMIC DNA]</scope>
    <source>
        <strain evidence="1 2">Fo_A28</strain>
    </source>
</reference>
<sequence length="81" mass="9800">MKHNSIVAYKVRLEDVRKHLRAKFNDQSIEVEVRRSGHWEWQCFREPEADPWLQHIGTEFVFYLPRTLTEAEKDEIYDLAP</sequence>
<gene>
    <name evidence="1" type="ORF">BFJ68_g7446</name>
</gene>
<dbReference type="VEuPathDB" id="FungiDB:FOIG_03832"/>
<dbReference type="VEuPathDB" id="FungiDB:FOC4_g10012438"/>
<dbReference type="OrthoDB" id="4994383at2759"/>
<protein>
    <submittedName>
        <fullName evidence="1">Uncharacterized protein</fullName>
    </submittedName>
</protein>